<dbReference type="AlphaFoldDB" id="A0A9P7EW36"/>
<comment type="caution">
    <text evidence="2">The sequence shown here is derived from an EMBL/GenBank/DDBJ whole genome shotgun (WGS) entry which is preliminary data.</text>
</comment>
<accession>A0A9P7EW36</accession>
<feature type="compositionally biased region" description="Polar residues" evidence="1">
    <location>
        <begin position="1"/>
        <end position="11"/>
    </location>
</feature>
<evidence type="ECO:0000256" key="1">
    <source>
        <dbReference type="SAM" id="MobiDB-lite"/>
    </source>
</evidence>
<feature type="region of interest" description="Disordered" evidence="1">
    <location>
        <begin position="1"/>
        <end position="43"/>
    </location>
</feature>
<dbReference type="EMBL" id="JABBWM010000090">
    <property type="protein sequence ID" value="KAG2092503.1"/>
    <property type="molecule type" value="Genomic_DNA"/>
</dbReference>
<protein>
    <submittedName>
        <fullName evidence="2">Uncharacterized protein</fullName>
    </submittedName>
</protein>
<evidence type="ECO:0000313" key="3">
    <source>
        <dbReference type="Proteomes" id="UP000823399"/>
    </source>
</evidence>
<gene>
    <name evidence="2" type="ORF">F5147DRAFT_657659</name>
</gene>
<dbReference type="OrthoDB" id="2689053at2759"/>
<proteinExistence type="predicted"/>
<feature type="compositionally biased region" description="Basic and acidic residues" evidence="1">
    <location>
        <begin position="13"/>
        <end position="34"/>
    </location>
</feature>
<reference evidence="2" key="1">
    <citation type="journal article" date="2020" name="New Phytol.">
        <title>Comparative genomics reveals dynamic genome evolution in host specialist ectomycorrhizal fungi.</title>
        <authorList>
            <person name="Lofgren L.A."/>
            <person name="Nguyen N.H."/>
            <person name="Vilgalys R."/>
            <person name="Ruytinx J."/>
            <person name="Liao H.L."/>
            <person name="Branco S."/>
            <person name="Kuo A."/>
            <person name="LaButti K."/>
            <person name="Lipzen A."/>
            <person name="Andreopoulos W."/>
            <person name="Pangilinan J."/>
            <person name="Riley R."/>
            <person name="Hundley H."/>
            <person name="Na H."/>
            <person name="Barry K."/>
            <person name="Grigoriev I.V."/>
            <person name="Stajich J.E."/>
            <person name="Kennedy P.G."/>
        </authorList>
    </citation>
    <scope>NUCLEOTIDE SEQUENCE</scope>
    <source>
        <strain evidence="2">FC423</strain>
    </source>
</reference>
<sequence length="146" mass="15944">MTGSRYCSSLAGSKEKDKKLDTKVNDEKDSDPKYRKNMHSSNPSWRCSWNGERAVRDMARIRKQAAIMRLGVAYSGLHREDLLTLLPAVVNGSVSTGIAALSALALGFVSHGQGHDWDQSFLLGQEHHESTGCCGFTGDDHGVYGC</sequence>
<evidence type="ECO:0000313" key="2">
    <source>
        <dbReference type="EMBL" id="KAG2092503.1"/>
    </source>
</evidence>
<dbReference type="GeneID" id="64696560"/>
<dbReference type="RefSeq" id="XP_041286876.1">
    <property type="nucleotide sequence ID" value="XM_041434301.1"/>
</dbReference>
<dbReference type="Proteomes" id="UP000823399">
    <property type="component" value="Unassembled WGS sequence"/>
</dbReference>
<keyword evidence="3" id="KW-1185">Reference proteome</keyword>
<organism evidence="2 3">
    <name type="scientific">Suillus discolor</name>
    <dbReference type="NCBI Taxonomy" id="1912936"/>
    <lineage>
        <taxon>Eukaryota</taxon>
        <taxon>Fungi</taxon>
        <taxon>Dikarya</taxon>
        <taxon>Basidiomycota</taxon>
        <taxon>Agaricomycotina</taxon>
        <taxon>Agaricomycetes</taxon>
        <taxon>Agaricomycetidae</taxon>
        <taxon>Boletales</taxon>
        <taxon>Suillineae</taxon>
        <taxon>Suillaceae</taxon>
        <taxon>Suillus</taxon>
    </lineage>
</organism>
<name>A0A9P7EW36_9AGAM</name>